<sequence>MRQFARVCGTHCCIKVDKLGFSMPNSTRSLETVDELKILLQKHVFQIKREIESMQMDAQMRSVALEVPQDFKIYRNEPQAKSFPVLVFASGFELVSQQHLEQRATTQSRMGHLKPVVCRTLLYTAEEQVGHVTALKLPQSPSAALL</sequence>
<evidence type="ECO:0000313" key="2">
    <source>
        <dbReference type="Proteomes" id="UP000286097"/>
    </source>
</evidence>
<dbReference type="AlphaFoldDB" id="A0A425BXE3"/>
<proteinExistence type="predicted"/>
<evidence type="ECO:0000313" key="1">
    <source>
        <dbReference type="EMBL" id="RQM09340.1"/>
    </source>
</evidence>
<organism evidence="1 2">
    <name type="scientific">Peronospora effusa</name>
    <dbReference type="NCBI Taxonomy" id="542832"/>
    <lineage>
        <taxon>Eukaryota</taxon>
        <taxon>Sar</taxon>
        <taxon>Stramenopiles</taxon>
        <taxon>Oomycota</taxon>
        <taxon>Peronosporomycetes</taxon>
        <taxon>Peronosporales</taxon>
        <taxon>Peronosporaceae</taxon>
        <taxon>Peronospora</taxon>
    </lineage>
</organism>
<name>A0A425BXE3_9STRA</name>
<accession>A0A425BXE3</accession>
<reference evidence="1 2" key="1">
    <citation type="submission" date="2018-06" db="EMBL/GenBank/DDBJ databases">
        <title>Comparative genomics of downy mildews reveals potential adaptations to biotrophy.</title>
        <authorList>
            <person name="Fletcher K."/>
            <person name="Klosterman S.J."/>
            <person name="Derevnina L."/>
            <person name="Martin F."/>
            <person name="Koike S."/>
            <person name="Reyes Chin-Wo S."/>
            <person name="Mou B."/>
            <person name="Michelmore R."/>
        </authorList>
    </citation>
    <scope>NUCLEOTIDE SEQUENCE [LARGE SCALE GENOMIC DNA]</scope>
    <source>
        <strain evidence="1 2">R13</strain>
    </source>
</reference>
<gene>
    <name evidence="1" type="ORF">DD237_008220</name>
</gene>
<dbReference type="VEuPathDB" id="FungiDB:DD237_008220"/>
<dbReference type="Proteomes" id="UP000286097">
    <property type="component" value="Unassembled WGS sequence"/>
</dbReference>
<dbReference type="EMBL" id="QKXF01000723">
    <property type="protein sequence ID" value="RQM09340.1"/>
    <property type="molecule type" value="Genomic_DNA"/>
</dbReference>
<comment type="caution">
    <text evidence="1">The sequence shown here is derived from an EMBL/GenBank/DDBJ whole genome shotgun (WGS) entry which is preliminary data.</text>
</comment>
<protein>
    <submittedName>
        <fullName evidence="1">Uncharacterized protein</fullName>
    </submittedName>
</protein>